<reference evidence="3" key="1">
    <citation type="journal article" date="2019" name="Int. J. Syst. Evol. Microbiol.">
        <title>The Global Catalogue of Microorganisms (GCM) 10K type strain sequencing project: providing services to taxonomists for standard genome sequencing and annotation.</title>
        <authorList>
            <consortium name="The Broad Institute Genomics Platform"/>
            <consortium name="The Broad Institute Genome Sequencing Center for Infectious Disease"/>
            <person name="Wu L."/>
            <person name="Ma J."/>
        </authorList>
    </citation>
    <scope>NUCLEOTIDE SEQUENCE [LARGE SCALE GENOMIC DNA]</scope>
    <source>
        <strain evidence="3">CCM 7043</strain>
    </source>
</reference>
<name>A0ABW4EP09_9PSEU</name>
<keyword evidence="1" id="KW-0472">Membrane</keyword>
<feature type="transmembrane region" description="Helical" evidence="1">
    <location>
        <begin position="248"/>
        <end position="267"/>
    </location>
</feature>
<protein>
    <recommendedName>
        <fullName evidence="4">HTTM domain-containing protein</fullName>
    </recommendedName>
</protein>
<sequence>MIRRLRPGLVTPVPAARLGLVRVLIGGHTFRHLLCRRRQFRNIVRTKPELFAPVGPVRVLARPLPPAVADALNDATLVSTALFTLGIGGSVVARVHAALLTWTLAYRNSWSMVYHSENLLVLHTLALSAGRAADAVSIAAALRGGPAPAAHPRYGWPLHLMNGCTAAAYLLAGVAKVAGESGWAWASGDGLRRQVAIDGLRKEVFGSHASPLAYRLYPHRRLFTAMAVTSLVVELGAPLALIDRRLGRLWALGAFAMHWGILAVMGIRFRYQLTGVAFASWFDFERALRGVAS</sequence>
<evidence type="ECO:0000313" key="2">
    <source>
        <dbReference type="EMBL" id="MFD1517388.1"/>
    </source>
</evidence>
<gene>
    <name evidence="2" type="ORF">ACFSJD_07820</name>
</gene>
<evidence type="ECO:0000313" key="3">
    <source>
        <dbReference type="Proteomes" id="UP001597114"/>
    </source>
</evidence>
<dbReference type="RefSeq" id="WP_344722691.1">
    <property type="nucleotide sequence ID" value="NZ_BAAAUS010000013.1"/>
</dbReference>
<keyword evidence="1" id="KW-1133">Transmembrane helix</keyword>
<keyword evidence="1" id="KW-0812">Transmembrane</keyword>
<keyword evidence="3" id="KW-1185">Reference proteome</keyword>
<dbReference type="Proteomes" id="UP001597114">
    <property type="component" value="Unassembled WGS sequence"/>
</dbReference>
<proteinExistence type="predicted"/>
<dbReference type="EMBL" id="JBHUCO010000008">
    <property type="protein sequence ID" value="MFD1517388.1"/>
    <property type="molecule type" value="Genomic_DNA"/>
</dbReference>
<evidence type="ECO:0000256" key="1">
    <source>
        <dbReference type="SAM" id="Phobius"/>
    </source>
</evidence>
<accession>A0ABW4EP09</accession>
<organism evidence="2 3">
    <name type="scientific">Pseudonocardia yunnanensis</name>
    <dbReference type="NCBI Taxonomy" id="58107"/>
    <lineage>
        <taxon>Bacteria</taxon>
        <taxon>Bacillati</taxon>
        <taxon>Actinomycetota</taxon>
        <taxon>Actinomycetes</taxon>
        <taxon>Pseudonocardiales</taxon>
        <taxon>Pseudonocardiaceae</taxon>
        <taxon>Pseudonocardia</taxon>
    </lineage>
</organism>
<comment type="caution">
    <text evidence="2">The sequence shown here is derived from an EMBL/GenBank/DDBJ whole genome shotgun (WGS) entry which is preliminary data.</text>
</comment>
<feature type="transmembrane region" description="Helical" evidence="1">
    <location>
        <begin position="222"/>
        <end position="242"/>
    </location>
</feature>
<evidence type="ECO:0008006" key="4">
    <source>
        <dbReference type="Google" id="ProtNLM"/>
    </source>
</evidence>